<dbReference type="InterPro" id="IPR050484">
    <property type="entry name" value="Transf_Hexapept/Carb_Anhydrase"/>
</dbReference>
<dbReference type="KEGG" id="ccah:DWG20_07560"/>
<dbReference type="OrthoDB" id="9803036at2"/>
<dbReference type="PANTHER" id="PTHR13061">
    <property type="entry name" value="DYNACTIN SUBUNIT P25"/>
    <property type="match status" value="1"/>
</dbReference>
<name>A0A345Y5U4_9NEIS</name>
<evidence type="ECO:0000313" key="2">
    <source>
        <dbReference type="Proteomes" id="UP000254537"/>
    </source>
</evidence>
<sequence>MNRNIRSFCGHRPEVPESAYVDPAAVVIGEVKLGDAASVWPCAVVRGDVNHIEIGEASNIQDFAMLHVSHKRESDPHGAPLIIGRHVTIGHHVTLHGCTIHDEVLIGIGSTVLDRAVIESRVLIGAGSLVPPGKRLESGFLYLGNPVKQVRPLTEAELAFFKYSAEHYVRLADKHKASLIDDEAGA</sequence>
<dbReference type="PANTHER" id="PTHR13061:SF56">
    <property type="entry name" value="PROTEIN YRDA"/>
    <property type="match status" value="1"/>
</dbReference>
<dbReference type="EMBL" id="CP031337">
    <property type="protein sequence ID" value="AXK39296.1"/>
    <property type="molecule type" value="Genomic_DNA"/>
</dbReference>
<dbReference type="CDD" id="cd04645">
    <property type="entry name" value="LbH_gamma_CA_like"/>
    <property type="match status" value="1"/>
</dbReference>
<dbReference type="RefSeq" id="WP_115433231.1">
    <property type="nucleotide sequence ID" value="NZ_CP031337.1"/>
</dbReference>
<dbReference type="Proteomes" id="UP000254537">
    <property type="component" value="Chromosome"/>
</dbReference>
<dbReference type="InterPro" id="IPR011004">
    <property type="entry name" value="Trimer_LpxA-like_sf"/>
</dbReference>
<dbReference type="InterPro" id="IPR047324">
    <property type="entry name" value="LbH_gamma_CA-like"/>
</dbReference>
<protein>
    <submittedName>
        <fullName evidence="1">Gamma carbonic anhydrase family protein</fullName>
    </submittedName>
</protein>
<dbReference type="Gene3D" id="2.160.10.10">
    <property type="entry name" value="Hexapeptide repeat proteins"/>
    <property type="match status" value="1"/>
</dbReference>
<reference evidence="1 2" key="1">
    <citation type="submission" date="2018-07" db="EMBL/GenBank/DDBJ databases">
        <title>Crenobacter cavernae sp. nov., isolated from a karst cave.</title>
        <authorList>
            <person name="Zhu H."/>
        </authorList>
    </citation>
    <scope>NUCLEOTIDE SEQUENCE [LARGE SCALE GENOMIC DNA]</scope>
    <source>
        <strain evidence="1 2">K1W11S-77</strain>
    </source>
</reference>
<accession>A0A345Y5U4</accession>
<evidence type="ECO:0000313" key="1">
    <source>
        <dbReference type="EMBL" id="AXK39296.1"/>
    </source>
</evidence>
<organism evidence="1 2">
    <name type="scientific">Crenobacter cavernae</name>
    <dbReference type="NCBI Taxonomy" id="2290923"/>
    <lineage>
        <taxon>Bacteria</taxon>
        <taxon>Pseudomonadati</taxon>
        <taxon>Pseudomonadota</taxon>
        <taxon>Betaproteobacteria</taxon>
        <taxon>Neisseriales</taxon>
        <taxon>Neisseriaceae</taxon>
        <taxon>Crenobacter</taxon>
    </lineage>
</organism>
<gene>
    <name evidence="1" type="ORF">DWG20_07560</name>
</gene>
<dbReference type="AlphaFoldDB" id="A0A345Y5U4"/>
<dbReference type="Pfam" id="PF00132">
    <property type="entry name" value="Hexapep"/>
    <property type="match status" value="1"/>
</dbReference>
<dbReference type="InterPro" id="IPR001451">
    <property type="entry name" value="Hexapep"/>
</dbReference>
<dbReference type="SUPFAM" id="SSF51161">
    <property type="entry name" value="Trimeric LpxA-like enzymes"/>
    <property type="match status" value="1"/>
</dbReference>
<proteinExistence type="predicted"/>